<dbReference type="AlphaFoldDB" id="A0A2N9HFX6"/>
<dbReference type="EMBL" id="OIVN01001158">
    <property type="protein sequence ID" value="SPC90578.1"/>
    <property type="molecule type" value="Genomic_DNA"/>
</dbReference>
<protein>
    <submittedName>
        <fullName evidence="3">Uncharacterized protein</fullName>
    </submittedName>
</protein>
<organism evidence="3">
    <name type="scientific">Fagus sylvatica</name>
    <name type="common">Beechnut</name>
    <dbReference type="NCBI Taxonomy" id="28930"/>
    <lineage>
        <taxon>Eukaryota</taxon>
        <taxon>Viridiplantae</taxon>
        <taxon>Streptophyta</taxon>
        <taxon>Embryophyta</taxon>
        <taxon>Tracheophyta</taxon>
        <taxon>Spermatophyta</taxon>
        <taxon>Magnoliopsida</taxon>
        <taxon>eudicotyledons</taxon>
        <taxon>Gunneridae</taxon>
        <taxon>Pentapetalae</taxon>
        <taxon>rosids</taxon>
        <taxon>fabids</taxon>
        <taxon>Fagales</taxon>
        <taxon>Fagaceae</taxon>
        <taxon>Fagus</taxon>
    </lineage>
</organism>
<accession>A0A2N9HFX6</accession>
<proteinExistence type="predicted"/>
<evidence type="ECO:0000256" key="1">
    <source>
        <dbReference type="SAM" id="MobiDB-lite"/>
    </source>
</evidence>
<dbReference type="EMBL" id="OIVN01003347">
    <property type="protein sequence ID" value="SPD10633.1"/>
    <property type="molecule type" value="Genomic_DNA"/>
</dbReference>
<reference evidence="3" key="1">
    <citation type="submission" date="2018-02" db="EMBL/GenBank/DDBJ databases">
        <authorList>
            <person name="Cohen D.B."/>
            <person name="Kent A.D."/>
        </authorList>
    </citation>
    <scope>NUCLEOTIDE SEQUENCE</scope>
</reference>
<gene>
    <name evidence="2" type="ORF">FSB_LOCUS18460</name>
    <name evidence="3" type="ORF">FSB_LOCUS38515</name>
</gene>
<evidence type="ECO:0000313" key="3">
    <source>
        <dbReference type="EMBL" id="SPD10633.1"/>
    </source>
</evidence>
<feature type="region of interest" description="Disordered" evidence="1">
    <location>
        <begin position="36"/>
        <end position="124"/>
    </location>
</feature>
<name>A0A2N9HFX6_FAGSY</name>
<evidence type="ECO:0000313" key="2">
    <source>
        <dbReference type="EMBL" id="SPC90578.1"/>
    </source>
</evidence>
<feature type="compositionally biased region" description="Low complexity" evidence="1">
    <location>
        <begin position="76"/>
        <end position="87"/>
    </location>
</feature>
<sequence length="124" mass="13770">MRSENWTWISPHIVTGHFTGCTFHSSTRIALAVVRSTPPPESLSPDRKAFSPPPPATACTPSDARSNGPDPHATASFSVSLSLSQRSNPHHRDRRFHESKAVQKFKPRTDRSLRRVTETDLQSA</sequence>
<feature type="compositionally biased region" description="Basic and acidic residues" evidence="1">
    <location>
        <begin position="95"/>
        <end position="118"/>
    </location>
</feature>